<keyword evidence="6" id="KW-1185">Reference proteome</keyword>
<keyword evidence="3" id="KW-0009">Actin-binding</keyword>
<dbReference type="HOGENOM" id="CLU_1799800_0_0_1"/>
<dbReference type="InterPro" id="IPR036872">
    <property type="entry name" value="CH_dom_sf"/>
</dbReference>
<dbReference type="Pfam" id="PF00307">
    <property type="entry name" value="CH"/>
    <property type="match status" value="1"/>
</dbReference>
<dbReference type="PROSITE" id="PS50021">
    <property type="entry name" value="CH"/>
    <property type="match status" value="1"/>
</dbReference>
<name>D8SN71_SELML</name>
<evidence type="ECO:0000313" key="5">
    <source>
        <dbReference type="EMBL" id="EFJ14120.1"/>
    </source>
</evidence>
<dbReference type="SUPFAM" id="SSF47576">
    <property type="entry name" value="Calponin-homology domain, CH-domain"/>
    <property type="match status" value="1"/>
</dbReference>
<evidence type="ECO:0000259" key="4">
    <source>
        <dbReference type="PROSITE" id="PS50021"/>
    </source>
</evidence>
<dbReference type="InParanoid" id="D8SN71"/>
<evidence type="ECO:0000313" key="6">
    <source>
        <dbReference type="Proteomes" id="UP000001514"/>
    </source>
</evidence>
<dbReference type="KEGG" id="smo:SELMODRAFT_423908"/>
<dbReference type="EMBL" id="GL377629">
    <property type="protein sequence ID" value="EFJ14120.1"/>
    <property type="molecule type" value="Genomic_DNA"/>
</dbReference>
<accession>D8SN71</accession>
<dbReference type="InterPro" id="IPR039959">
    <property type="entry name" value="Fimbrin/Plastin"/>
</dbReference>
<evidence type="ECO:0000256" key="3">
    <source>
        <dbReference type="ARBA" id="ARBA00023203"/>
    </source>
</evidence>
<dbReference type="PANTHER" id="PTHR19961">
    <property type="entry name" value="FIMBRIN/PLASTIN"/>
    <property type="match status" value="1"/>
</dbReference>
<feature type="domain" description="Calponin-homology (CH)" evidence="4">
    <location>
        <begin position="70"/>
        <end position="144"/>
    </location>
</feature>
<dbReference type="OMA" id="LAPESCN"/>
<dbReference type="AlphaFoldDB" id="D8SN71"/>
<protein>
    <recommendedName>
        <fullName evidence="4">Calponin-homology (CH) domain-containing protein</fullName>
    </recommendedName>
</protein>
<reference evidence="5 6" key="1">
    <citation type="journal article" date="2011" name="Science">
        <title>The Selaginella genome identifies genetic changes associated with the evolution of vascular plants.</title>
        <authorList>
            <person name="Banks J.A."/>
            <person name="Nishiyama T."/>
            <person name="Hasebe M."/>
            <person name="Bowman J.L."/>
            <person name="Gribskov M."/>
            <person name="dePamphilis C."/>
            <person name="Albert V.A."/>
            <person name="Aono N."/>
            <person name="Aoyama T."/>
            <person name="Ambrose B.A."/>
            <person name="Ashton N.W."/>
            <person name="Axtell M.J."/>
            <person name="Barker E."/>
            <person name="Barker M.S."/>
            <person name="Bennetzen J.L."/>
            <person name="Bonawitz N.D."/>
            <person name="Chapple C."/>
            <person name="Cheng C."/>
            <person name="Correa L.G."/>
            <person name="Dacre M."/>
            <person name="DeBarry J."/>
            <person name="Dreyer I."/>
            <person name="Elias M."/>
            <person name="Engstrom E.M."/>
            <person name="Estelle M."/>
            <person name="Feng L."/>
            <person name="Finet C."/>
            <person name="Floyd S.K."/>
            <person name="Frommer W.B."/>
            <person name="Fujita T."/>
            <person name="Gramzow L."/>
            <person name="Gutensohn M."/>
            <person name="Harholt J."/>
            <person name="Hattori M."/>
            <person name="Heyl A."/>
            <person name="Hirai T."/>
            <person name="Hiwatashi Y."/>
            <person name="Ishikawa M."/>
            <person name="Iwata M."/>
            <person name="Karol K.G."/>
            <person name="Koehler B."/>
            <person name="Kolukisaoglu U."/>
            <person name="Kubo M."/>
            <person name="Kurata T."/>
            <person name="Lalonde S."/>
            <person name="Li K."/>
            <person name="Li Y."/>
            <person name="Litt A."/>
            <person name="Lyons E."/>
            <person name="Manning G."/>
            <person name="Maruyama T."/>
            <person name="Michael T.P."/>
            <person name="Mikami K."/>
            <person name="Miyazaki S."/>
            <person name="Morinaga S."/>
            <person name="Murata T."/>
            <person name="Mueller-Roeber B."/>
            <person name="Nelson D.R."/>
            <person name="Obara M."/>
            <person name="Oguri Y."/>
            <person name="Olmstead R.G."/>
            <person name="Onodera N."/>
            <person name="Petersen B.L."/>
            <person name="Pils B."/>
            <person name="Prigge M."/>
            <person name="Rensing S.A."/>
            <person name="Riano-Pachon D.M."/>
            <person name="Roberts A.W."/>
            <person name="Sato Y."/>
            <person name="Scheller H.V."/>
            <person name="Schulz B."/>
            <person name="Schulz C."/>
            <person name="Shakirov E.V."/>
            <person name="Shibagaki N."/>
            <person name="Shinohara N."/>
            <person name="Shippen D.E."/>
            <person name="Soerensen I."/>
            <person name="Sotooka R."/>
            <person name="Sugimoto N."/>
            <person name="Sugita M."/>
            <person name="Sumikawa N."/>
            <person name="Tanurdzic M."/>
            <person name="Theissen G."/>
            <person name="Ulvskov P."/>
            <person name="Wakazuki S."/>
            <person name="Weng J.K."/>
            <person name="Willats W.W."/>
            <person name="Wipf D."/>
            <person name="Wolf P.G."/>
            <person name="Yang L."/>
            <person name="Zimmer A.D."/>
            <person name="Zhu Q."/>
            <person name="Mitros T."/>
            <person name="Hellsten U."/>
            <person name="Loque D."/>
            <person name="Otillar R."/>
            <person name="Salamov A."/>
            <person name="Schmutz J."/>
            <person name="Shapiro H."/>
            <person name="Lindquist E."/>
            <person name="Lucas S."/>
            <person name="Rokhsar D."/>
            <person name="Grigoriev I.V."/>
        </authorList>
    </citation>
    <scope>NUCLEOTIDE SEQUENCE [LARGE SCALE GENOMIC DNA]</scope>
</reference>
<dbReference type="STRING" id="88036.D8SN71"/>
<dbReference type="Gene3D" id="1.10.418.10">
    <property type="entry name" value="Calponin-like domain"/>
    <property type="match status" value="1"/>
</dbReference>
<dbReference type="Proteomes" id="UP000001514">
    <property type="component" value="Unassembled WGS sequence"/>
</dbReference>
<comment type="subunit">
    <text evidence="1">Interacts with F-actin.</text>
</comment>
<proteinExistence type="predicted"/>
<keyword evidence="2" id="KW-0677">Repeat</keyword>
<gene>
    <name evidence="5" type="ORF">SELMODRAFT_423908</name>
</gene>
<dbReference type="PANTHER" id="PTHR19961:SF18">
    <property type="entry name" value="FI19014P1"/>
    <property type="match status" value="1"/>
</dbReference>
<sequence length="144" mass="16370">MAAFGGVVVSDPLLASQFRLNELCSLKSERRDHRQRVQRWTFKTERKEQGVKMKAAPELVEMDIEELLRLPAEEVLFTLVNYHLQKAGSPREITDFSSDLKDGETYTVLLNVLAPDSCNLSLLDLQDPYDRAKAVLAQAEYQLS</sequence>
<dbReference type="Gramene" id="EFJ14120">
    <property type="protein sequence ID" value="EFJ14120"/>
    <property type="gene ID" value="SELMODRAFT_423908"/>
</dbReference>
<dbReference type="InterPro" id="IPR001715">
    <property type="entry name" value="CH_dom"/>
</dbReference>
<dbReference type="eggNOG" id="KOG0046">
    <property type="taxonomic scope" value="Eukaryota"/>
</dbReference>
<dbReference type="GO" id="GO:0051015">
    <property type="term" value="F:actin filament binding"/>
    <property type="evidence" value="ECO:0007669"/>
    <property type="project" value="InterPro"/>
</dbReference>
<organism evidence="6">
    <name type="scientific">Selaginella moellendorffii</name>
    <name type="common">Spikemoss</name>
    <dbReference type="NCBI Taxonomy" id="88036"/>
    <lineage>
        <taxon>Eukaryota</taxon>
        <taxon>Viridiplantae</taxon>
        <taxon>Streptophyta</taxon>
        <taxon>Embryophyta</taxon>
        <taxon>Tracheophyta</taxon>
        <taxon>Lycopodiopsida</taxon>
        <taxon>Selaginellales</taxon>
        <taxon>Selaginellaceae</taxon>
        <taxon>Selaginella</taxon>
    </lineage>
</organism>
<evidence type="ECO:0000256" key="1">
    <source>
        <dbReference type="ARBA" id="ARBA00011385"/>
    </source>
</evidence>
<dbReference type="GO" id="GO:0051017">
    <property type="term" value="P:actin filament bundle assembly"/>
    <property type="evidence" value="ECO:0007669"/>
    <property type="project" value="InterPro"/>
</dbReference>
<evidence type="ECO:0000256" key="2">
    <source>
        <dbReference type="ARBA" id="ARBA00022737"/>
    </source>
</evidence>